<dbReference type="Proteomes" id="UP001497516">
    <property type="component" value="Chromosome 4"/>
</dbReference>
<feature type="compositionally biased region" description="Gly residues" evidence="1">
    <location>
        <begin position="100"/>
        <end position="109"/>
    </location>
</feature>
<gene>
    <name evidence="2" type="ORF">LTRI10_LOCUS23633</name>
</gene>
<dbReference type="EMBL" id="OZ034817">
    <property type="protein sequence ID" value="CAL1382304.1"/>
    <property type="molecule type" value="Genomic_DNA"/>
</dbReference>
<keyword evidence="3" id="KW-1185">Reference proteome</keyword>
<accession>A0AAV2E934</accession>
<protein>
    <submittedName>
        <fullName evidence="2">Uncharacterized protein</fullName>
    </submittedName>
</protein>
<feature type="region of interest" description="Disordered" evidence="1">
    <location>
        <begin position="210"/>
        <end position="234"/>
    </location>
</feature>
<evidence type="ECO:0000313" key="2">
    <source>
        <dbReference type="EMBL" id="CAL1382304.1"/>
    </source>
</evidence>
<sequence length="234" mass="23446">MLESLTESTERAVAASWDSTGPIEALGGRITISIEEMGKSVTQNLCRALAEIMREVLVGVLKSKESVPEALPTEAKGVSGAKVADVVGEVAAQAGPTSGAAGGLSGGSNGASAAAVAGPSGAATGRVVVAKGSAAGDWAGAAVTNPSGPAMQKEGRAFGSSAVGGTGNDGEERAAPAFCGPGMLPVPMAQEIDEARGKKKVVEFEELGPEDHELSFADQEDWWMDLGPNGPDQN</sequence>
<evidence type="ECO:0000256" key="1">
    <source>
        <dbReference type="SAM" id="MobiDB-lite"/>
    </source>
</evidence>
<name>A0AAV2E934_9ROSI</name>
<reference evidence="2 3" key="1">
    <citation type="submission" date="2024-04" db="EMBL/GenBank/DDBJ databases">
        <authorList>
            <person name="Fracassetti M."/>
        </authorList>
    </citation>
    <scope>NUCLEOTIDE SEQUENCE [LARGE SCALE GENOMIC DNA]</scope>
</reference>
<evidence type="ECO:0000313" key="3">
    <source>
        <dbReference type="Proteomes" id="UP001497516"/>
    </source>
</evidence>
<proteinExistence type="predicted"/>
<dbReference type="AlphaFoldDB" id="A0AAV2E934"/>
<feature type="region of interest" description="Disordered" evidence="1">
    <location>
        <begin position="97"/>
        <end position="117"/>
    </location>
</feature>
<organism evidence="2 3">
    <name type="scientific">Linum trigynum</name>
    <dbReference type="NCBI Taxonomy" id="586398"/>
    <lineage>
        <taxon>Eukaryota</taxon>
        <taxon>Viridiplantae</taxon>
        <taxon>Streptophyta</taxon>
        <taxon>Embryophyta</taxon>
        <taxon>Tracheophyta</taxon>
        <taxon>Spermatophyta</taxon>
        <taxon>Magnoliopsida</taxon>
        <taxon>eudicotyledons</taxon>
        <taxon>Gunneridae</taxon>
        <taxon>Pentapetalae</taxon>
        <taxon>rosids</taxon>
        <taxon>fabids</taxon>
        <taxon>Malpighiales</taxon>
        <taxon>Linaceae</taxon>
        <taxon>Linum</taxon>
    </lineage>
</organism>